<reference evidence="3 4" key="1">
    <citation type="submission" date="2019-07" db="EMBL/GenBank/DDBJ databases">
        <title>Genomics analysis of Aphanomyces spp. identifies a new class of oomycete effector associated with host adaptation.</title>
        <authorList>
            <person name="Gaulin E."/>
        </authorList>
    </citation>
    <scope>NUCLEOTIDE SEQUENCE [LARGE SCALE GENOMIC DNA]</scope>
    <source>
        <strain evidence="3 4">ATCC 201684</strain>
    </source>
</reference>
<dbReference type="EMBL" id="VJMJ01000375">
    <property type="protein sequence ID" value="KAF0721647.1"/>
    <property type="molecule type" value="Genomic_DNA"/>
</dbReference>
<keyword evidence="4" id="KW-1185">Reference proteome</keyword>
<dbReference type="AlphaFoldDB" id="A0A6G0W6G0"/>
<feature type="signal peptide" evidence="2">
    <location>
        <begin position="1"/>
        <end position="42"/>
    </location>
</feature>
<evidence type="ECO:0000313" key="4">
    <source>
        <dbReference type="Proteomes" id="UP000481153"/>
    </source>
</evidence>
<proteinExistence type="predicted"/>
<accession>A0A6G0W6G0</accession>
<comment type="caution">
    <text evidence="3">The sequence shown here is derived from an EMBL/GenBank/DDBJ whole genome shotgun (WGS) entry which is preliminary data.</text>
</comment>
<feature type="chain" id="PRO_5026160044" description="RxLR effector protein" evidence="2">
    <location>
        <begin position="43"/>
        <end position="139"/>
    </location>
</feature>
<evidence type="ECO:0000256" key="1">
    <source>
        <dbReference type="SAM" id="MobiDB-lite"/>
    </source>
</evidence>
<keyword evidence="2" id="KW-0732">Signal</keyword>
<gene>
    <name evidence="3" type="ORF">Ae201684_019019</name>
</gene>
<name>A0A6G0W6G0_9STRA</name>
<evidence type="ECO:0008006" key="5">
    <source>
        <dbReference type="Google" id="ProtNLM"/>
    </source>
</evidence>
<evidence type="ECO:0000313" key="3">
    <source>
        <dbReference type="EMBL" id="KAF0721647.1"/>
    </source>
</evidence>
<organism evidence="3 4">
    <name type="scientific">Aphanomyces euteiches</name>
    <dbReference type="NCBI Taxonomy" id="100861"/>
    <lineage>
        <taxon>Eukaryota</taxon>
        <taxon>Sar</taxon>
        <taxon>Stramenopiles</taxon>
        <taxon>Oomycota</taxon>
        <taxon>Saprolegniomycetes</taxon>
        <taxon>Saprolegniales</taxon>
        <taxon>Verrucalvaceae</taxon>
        <taxon>Aphanomyces</taxon>
    </lineage>
</organism>
<feature type="compositionally biased region" description="Polar residues" evidence="1">
    <location>
        <begin position="63"/>
        <end position="72"/>
    </location>
</feature>
<evidence type="ECO:0000256" key="2">
    <source>
        <dbReference type="SAM" id="SignalP"/>
    </source>
</evidence>
<feature type="region of interest" description="Disordered" evidence="1">
    <location>
        <begin position="39"/>
        <end position="93"/>
    </location>
</feature>
<dbReference type="Proteomes" id="UP000481153">
    <property type="component" value="Unassembled WGS sequence"/>
</dbReference>
<sequence>MQTAAFIHANQLFSFCKSPSNASSRILLAVTLLLIALTPGQSASPGRGGGGSSPRQQGHARSDSSGRFSNIMWQAWDKPTDPPKSESPVVKSRVAHVRKSVSNGLSKAAQSVSRGFSKAGGCITACVLGPWSMAGKRRG</sequence>
<protein>
    <recommendedName>
        <fullName evidence="5">RxLR effector protein</fullName>
    </recommendedName>
</protein>